<dbReference type="EMBL" id="JASPKY010000270">
    <property type="protein sequence ID" value="KAK9711930.1"/>
    <property type="molecule type" value="Genomic_DNA"/>
</dbReference>
<feature type="chain" id="PRO_5043620783" description="Fibronectin type-III domain-containing protein" evidence="1">
    <location>
        <begin position="26"/>
        <end position="532"/>
    </location>
</feature>
<dbReference type="InterPro" id="IPR036116">
    <property type="entry name" value="FN3_sf"/>
</dbReference>
<dbReference type="Proteomes" id="UP001458880">
    <property type="component" value="Unassembled WGS sequence"/>
</dbReference>
<protein>
    <recommendedName>
        <fullName evidence="4">Fibronectin type-III domain-containing protein</fullName>
    </recommendedName>
</protein>
<dbReference type="SUPFAM" id="SSF49265">
    <property type="entry name" value="Fibronectin type III"/>
    <property type="match status" value="1"/>
</dbReference>
<gene>
    <name evidence="2" type="ORF">QE152_g25195</name>
</gene>
<evidence type="ECO:0000313" key="3">
    <source>
        <dbReference type="Proteomes" id="UP001458880"/>
    </source>
</evidence>
<evidence type="ECO:0008006" key="4">
    <source>
        <dbReference type="Google" id="ProtNLM"/>
    </source>
</evidence>
<organism evidence="2 3">
    <name type="scientific">Popillia japonica</name>
    <name type="common">Japanese beetle</name>
    <dbReference type="NCBI Taxonomy" id="7064"/>
    <lineage>
        <taxon>Eukaryota</taxon>
        <taxon>Metazoa</taxon>
        <taxon>Ecdysozoa</taxon>
        <taxon>Arthropoda</taxon>
        <taxon>Hexapoda</taxon>
        <taxon>Insecta</taxon>
        <taxon>Pterygota</taxon>
        <taxon>Neoptera</taxon>
        <taxon>Endopterygota</taxon>
        <taxon>Coleoptera</taxon>
        <taxon>Polyphaga</taxon>
        <taxon>Scarabaeiformia</taxon>
        <taxon>Scarabaeidae</taxon>
        <taxon>Rutelinae</taxon>
        <taxon>Popillia</taxon>
    </lineage>
</organism>
<evidence type="ECO:0000313" key="2">
    <source>
        <dbReference type="EMBL" id="KAK9711930.1"/>
    </source>
</evidence>
<accession>A0AAW1K0Z7</accession>
<reference evidence="2 3" key="1">
    <citation type="journal article" date="2024" name="BMC Genomics">
        <title>De novo assembly and annotation of Popillia japonica's genome with initial clues to its potential as an invasive pest.</title>
        <authorList>
            <person name="Cucini C."/>
            <person name="Boschi S."/>
            <person name="Funari R."/>
            <person name="Cardaioli E."/>
            <person name="Iannotti N."/>
            <person name="Marturano G."/>
            <person name="Paoli F."/>
            <person name="Bruttini M."/>
            <person name="Carapelli A."/>
            <person name="Frati F."/>
            <person name="Nardi F."/>
        </authorList>
    </citation>
    <scope>NUCLEOTIDE SEQUENCE [LARGE SCALE GENOMIC DNA]</scope>
    <source>
        <strain evidence="2">DMR45628</strain>
    </source>
</reference>
<comment type="caution">
    <text evidence="2">The sequence shown here is derived from an EMBL/GenBank/DDBJ whole genome shotgun (WGS) entry which is preliminary data.</text>
</comment>
<evidence type="ECO:0000256" key="1">
    <source>
        <dbReference type="SAM" id="SignalP"/>
    </source>
</evidence>
<keyword evidence="1" id="KW-0732">Signal</keyword>
<keyword evidence="3" id="KW-1185">Reference proteome</keyword>
<proteinExistence type="predicted"/>
<sequence>MKNVYLLFVEVLVLLAVISVLRCKAEEEISCDNLQITVNIQETHIVATVYPLSCSVVYFVTHYVNCYPIATGFIPQPASSTNLNRHPNSRNRITIQLTATGDVVGSINFVDGTVDDTEVLHLQFNENNRSFQWFPPIIPEQCAETIQYYIEFENENTEESVIISDTSFQIPDHPCTTNVINVTTIIGFDNSRSDPISATALSPISREPPKHNLTLPGIDTATVYWEMKYEPNNLCQIKAIVFDVTDDTAVTLSFETEISVDTWWISYIFENLQPNTHYTYTTCYIMAPSDNRICSPEEINFTTLSVDCESNLRVDQTNDEFIVNWDRCSGNVRSYVLRIQPIEPVHFVPANCHFDLSSTEIILNGTDTTSYNFTGAEASFRYTIELLTHFKESTFTEEIYVISNERTPGDLVIRTSYQGEPSSPYDITLKASWNLPCNVNGRVQRFDYSLTGSLNSHSIVSCRDIALSSGSIDVVEGQVTFKAFIPDIIPSFNHTLRVTTVLARHEGSTMIDLGAPPPAYTSPNWQCTSWIY</sequence>
<name>A0AAW1K0Z7_POPJA</name>
<dbReference type="AlphaFoldDB" id="A0AAW1K0Z7"/>
<feature type="signal peptide" evidence="1">
    <location>
        <begin position="1"/>
        <end position="25"/>
    </location>
</feature>